<dbReference type="PANTHER" id="PTHR22443">
    <property type="entry name" value="NON-SPECIFIC LETHAL 1, ISOFORM M"/>
    <property type="match status" value="1"/>
</dbReference>
<dbReference type="Pfam" id="PF15275">
    <property type="entry name" value="PEHE"/>
    <property type="match status" value="1"/>
</dbReference>
<dbReference type="InterPro" id="IPR029332">
    <property type="entry name" value="PEHE_dom"/>
</dbReference>
<keyword evidence="1" id="KW-0175">Coiled coil</keyword>
<feature type="region of interest" description="Disordered" evidence="2">
    <location>
        <begin position="750"/>
        <end position="908"/>
    </location>
</feature>
<keyword evidence="5" id="KW-1185">Reference proteome</keyword>
<sequence length="908" mass="99585">MAAMAPALTDPAPDAHNLHFKLAPPSSSLPLAEVNGSSLPPPAPPDLVTSYCGSISKEQLKLAGVLTPGSILSQSLCRGRPSILEFNLEELRGIANSGRGGQGGPLNGLAKKITKPAVDRSSAHAVPSVEPWLKGPTLSPESSAAVAQEEKGNPTEPDSGARLQALLHRHGEMEERARLLQKRLRLVQAKQVERHLHQQLGGLVGATINRTESHRSRLTIVTRKAEAQRRVEEGGSVSDAILKEAAPDLEKLSHSGAAALRACELGFDSDATESSSGGDSDPEEEEPSRADTLRNHVPLKRRCEWKWGQERADVVSRWNWLQAHVSDLEYRIRQHTDFYRQLRAGKGQVVLGEACPSEASGESLRSSVLDTRAPSSSSSPDAERLADPGSAEAKSLQRPLNGVVNMLPSMLSPRSSSDTQEVTLNKPLSPLPDITCVCARTRPLIACKRRRIVRPERILPLNKKIHCGVLHFCDVSSSCAMCASLPGPSSEFPYNDTLAERLALLDPAIHPVLSFPDEYPASLRLLSLLRSHKQDRSKSIKKLKLRPTNQLPPTPESSRGDRFHIHSVHRQSQLRPNEILRKQHLEPSLRTLKIDRSLISRPERLVPSPTSNVKKRQPALPDRNGTQHADNAVTSLRMVGVPSTSQPSLMRQLSTSSEGSMQISPYAAAMAARRRRTESSYDINNIVIPMSVAATTRVERLQYKEILTPSWRVVPITPLTPNNDQDPEELEDLSDAAFSALHTKCEELERTRWLSSSVPSQRRGSRTHRTSESSITASGGNRPLTPQPSSPETGSWQAISDFSPISPDVLSAPPTPTSKETSRLLSEETQSSVSDSGREEITVQPWERRNFPLQSSPKQELLRPCEPTDWGGPRPPRRPSCSSRTAKDTEEPPPSPPCPLSRPRPLQR</sequence>
<evidence type="ECO:0000259" key="3">
    <source>
        <dbReference type="PROSITE" id="PS52052"/>
    </source>
</evidence>
<feature type="region of interest" description="Disordered" evidence="2">
    <location>
        <begin position="361"/>
        <end position="398"/>
    </location>
</feature>
<feature type="compositionally biased region" description="Polar residues" evidence="2">
    <location>
        <begin position="753"/>
        <end position="762"/>
    </location>
</feature>
<dbReference type="GO" id="GO:0035035">
    <property type="term" value="F:histone acetyltransferase binding"/>
    <property type="evidence" value="ECO:0007669"/>
    <property type="project" value="TreeGrafter"/>
</dbReference>
<dbReference type="Proteomes" id="UP000812440">
    <property type="component" value="Chromosome 8_10"/>
</dbReference>
<feature type="region of interest" description="Disordered" evidence="2">
    <location>
        <begin position="118"/>
        <end position="159"/>
    </location>
</feature>
<name>A0A8T2JUK9_9PIPI</name>
<dbReference type="PANTHER" id="PTHR22443:SF14">
    <property type="entry name" value="KAT8 REGULATORY NSL COMPLEX SUBUNIT 1"/>
    <property type="match status" value="1"/>
</dbReference>
<dbReference type="InterPro" id="IPR026180">
    <property type="entry name" value="NSL1"/>
</dbReference>
<evidence type="ECO:0000256" key="2">
    <source>
        <dbReference type="SAM" id="MobiDB-lite"/>
    </source>
</evidence>
<feature type="compositionally biased region" description="Pro residues" evidence="2">
    <location>
        <begin position="892"/>
        <end position="902"/>
    </location>
</feature>
<feature type="compositionally biased region" description="Polar residues" evidence="2">
    <location>
        <begin position="363"/>
        <end position="380"/>
    </location>
</feature>
<dbReference type="EMBL" id="JAACNH010000003">
    <property type="protein sequence ID" value="KAG8446977.1"/>
    <property type="molecule type" value="Genomic_DNA"/>
</dbReference>
<feature type="region of interest" description="Disordered" evidence="2">
    <location>
        <begin position="537"/>
        <end position="562"/>
    </location>
</feature>
<evidence type="ECO:0000313" key="5">
    <source>
        <dbReference type="Proteomes" id="UP000812440"/>
    </source>
</evidence>
<evidence type="ECO:0000313" key="4">
    <source>
        <dbReference type="EMBL" id="KAG8446977.1"/>
    </source>
</evidence>
<feature type="domain" description="PEHE" evidence="3">
    <location>
        <begin position="705"/>
        <end position="846"/>
    </location>
</feature>
<gene>
    <name evidence="4" type="ORF">GDO86_014427</name>
</gene>
<accession>A0A8T2JUK9</accession>
<dbReference type="AlphaFoldDB" id="A0A8T2JUK9"/>
<protein>
    <recommendedName>
        <fullName evidence="3">PEHE domain-containing protein</fullName>
    </recommendedName>
</protein>
<dbReference type="OrthoDB" id="6022640at2759"/>
<feature type="coiled-coil region" evidence="1">
    <location>
        <begin position="163"/>
        <end position="190"/>
    </location>
</feature>
<dbReference type="SMART" id="SM01300">
    <property type="entry name" value="PEHE"/>
    <property type="match status" value="1"/>
</dbReference>
<dbReference type="GO" id="GO:0044545">
    <property type="term" value="C:NSL complex"/>
    <property type="evidence" value="ECO:0007669"/>
    <property type="project" value="TreeGrafter"/>
</dbReference>
<feature type="region of interest" description="Disordered" evidence="2">
    <location>
        <begin position="600"/>
        <end position="628"/>
    </location>
</feature>
<reference evidence="4" key="1">
    <citation type="thesis" date="2020" institute="ProQuest LLC" country="789 East Eisenhower Parkway, Ann Arbor, MI, USA">
        <title>Comparative Genomics and Chromosome Evolution.</title>
        <authorList>
            <person name="Mudd A.B."/>
        </authorList>
    </citation>
    <scope>NUCLEOTIDE SEQUENCE</scope>
    <source>
        <strain evidence="4">Female2</strain>
        <tissue evidence="4">Blood</tissue>
    </source>
</reference>
<feature type="region of interest" description="Disordered" evidence="2">
    <location>
        <begin position="269"/>
        <end position="294"/>
    </location>
</feature>
<feature type="region of interest" description="Disordered" evidence="2">
    <location>
        <begin position="1"/>
        <end position="21"/>
    </location>
</feature>
<comment type="caution">
    <text evidence="4">The sequence shown here is derived from an EMBL/GenBank/DDBJ whole genome shotgun (WGS) entry which is preliminary data.</text>
</comment>
<dbReference type="Gene3D" id="6.10.250.3170">
    <property type="match status" value="1"/>
</dbReference>
<feature type="compositionally biased region" description="Polar residues" evidence="2">
    <location>
        <begin position="790"/>
        <end position="800"/>
    </location>
</feature>
<organism evidence="4 5">
    <name type="scientific">Hymenochirus boettgeri</name>
    <name type="common">Congo dwarf clawed frog</name>
    <dbReference type="NCBI Taxonomy" id="247094"/>
    <lineage>
        <taxon>Eukaryota</taxon>
        <taxon>Metazoa</taxon>
        <taxon>Chordata</taxon>
        <taxon>Craniata</taxon>
        <taxon>Vertebrata</taxon>
        <taxon>Euteleostomi</taxon>
        <taxon>Amphibia</taxon>
        <taxon>Batrachia</taxon>
        <taxon>Anura</taxon>
        <taxon>Pipoidea</taxon>
        <taxon>Pipidae</taxon>
        <taxon>Pipinae</taxon>
        <taxon>Hymenochirus</taxon>
    </lineage>
</organism>
<dbReference type="PROSITE" id="PS52052">
    <property type="entry name" value="PEHE"/>
    <property type="match status" value="1"/>
</dbReference>
<evidence type="ECO:0000256" key="1">
    <source>
        <dbReference type="SAM" id="Coils"/>
    </source>
</evidence>
<feature type="compositionally biased region" description="Basic and acidic residues" evidence="2">
    <location>
        <begin position="836"/>
        <end position="850"/>
    </location>
</feature>
<proteinExistence type="predicted"/>